<dbReference type="RefSeq" id="WP_216480314.1">
    <property type="nucleotide sequence ID" value="NZ_JAHLQJ010000016.1"/>
</dbReference>
<sequence length="202" mass="21827">MDMQEFIDFCKKGNPISGEDKELHGLLTQCSYEAQRITMKLNTSYHSKEEIVEIFSELTGSQVDSSFMCFPPFYTDFGKNITIGKNVFFNTGCSFQDRGGITVGDGTMIGMNVTIATLNHGLPLDTRNTTFSSPVVIGNNVWIGSSATILPGVTIGDNSVVAAGAVVTKDVPENTVVAGVPAKVINDISNLDFRNGIHYNSQ</sequence>
<evidence type="ECO:0000313" key="4">
    <source>
        <dbReference type="Proteomes" id="UP000743001"/>
    </source>
</evidence>
<keyword evidence="4" id="KW-1185">Reference proteome</keyword>
<comment type="caution">
    <text evidence="3">The sequence shown here is derived from an EMBL/GenBank/DDBJ whole genome shotgun (WGS) entry which is preliminary data.</text>
</comment>
<keyword evidence="2" id="KW-0808">Transferase</keyword>
<reference evidence="3 4" key="1">
    <citation type="submission" date="2021-06" db="EMBL/GenBank/DDBJ databases">
        <authorList>
            <person name="Sun Q."/>
            <person name="Li D."/>
        </authorList>
    </citation>
    <scope>NUCLEOTIDE SEQUENCE [LARGE SCALE GENOMIC DNA]</scope>
    <source>
        <strain evidence="3 4">MSJ-6</strain>
    </source>
</reference>
<dbReference type="PANTHER" id="PTHR23416:SF23">
    <property type="entry name" value="ACETYLTRANSFERASE C18B11.09C-RELATED"/>
    <property type="match status" value="1"/>
</dbReference>
<protein>
    <submittedName>
        <fullName evidence="3">Sugar O-acetyltransferase</fullName>
    </submittedName>
</protein>
<organism evidence="3 4">
    <name type="scientific">Paenibacillus brevis</name>
    <dbReference type="NCBI Taxonomy" id="2841508"/>
    <lineage>
        <taxon>Bacteria</taxon>
        <taxon>Bacillati</taxon>
        <taxon>Bacillota</taxon>
        <taxon>Bacilli</taxon>
        <taxon>Bacillales</taxon>
        <taxon>Paenibacillaceae</taxon>
        <taxon>Paenibacillus</taxon>
    </lineage>
</organism>
<proteinExistence type="inferred from homology"/>
<gene>
    <name evidence="3" type="ORF">KQJ23_17585</name>
</gene>
<evidence type="ECO:0000256" key="1">
    <source>
        <dbReference type="ARBA" id="ARBA00007274"/>
    </source>
</evidence>
<dbReference type="EMBL" id="JAHLQJ010000016">
    <property type="protein sequence ID" value="MBU5673648.1"/>
    <property type="molecule type" value="Genomic_DNA"/>
</dbReference>
<evidence type="ECO:0000256" key="2">
    <source>
        <dbReference type="ARBA" id="ARBA00022679"/>
    </source>
</evidence>
<dbReference type="Pfam" id="PF00132">
    <property type="entry name" value="Hexapep"/>
    <property type="match status" value="1"/>
</dbReference>
<dbReference type="PANTHER" id="PTHR23416">
    <property type="entry name" value="SIALIC ACID SYNTHASE-RELATED"/>
    <property type="match status" value="1"/>
</dbReference>
<dbReference type="CDD" id="cd03357">
    <property type="entry name" value="LbH_MAT_GAT"/>
    <property type="match status" value="1"/>
</dbReference>
<dbReference type="InterPro" id="IPR018357">
    <property type="entry name" value="Hexapep_transf_CS"/>
</dbReference>
<dbReference type="InterPro" id="IPR001451">
    <property type="entry name" value="Hexapep"/>
</dbReference>
<evidence type="ECO:0000313" key="3">
    <source>
        <dbReference type="EMBL" id="MBU5673648.1"/>
    </source>
</evidence>
<dbReference type="InterPro" id="IPR051159">
    <property type="entry name" value="Hexapeptide_acetyltransf"/>
</dbReference>
<dbReference type="Proteomes" id="UP000743001">
    <property type="component" value="Unassembled WGS sequence"/>
</dbReference>
<dbReference type="PROSITE" id="PS00101">
    <property type="entry name" value="HEXAPEP_TRANSFERASES"/>
    <property type="match status" value="1"/>
</dbReference>
<accession>A0ABS6FW92</accession>
<dbReference type="Pfam" id="PF14602">
    <property type="entry name" value="Hexapep_2"/>
    <property type="match status" value="1"/>
</dbReference>
<name>A0ABS6FW92_9BACL</name>
<comment type="similarity">
    <text evidence="1">Belongs to the transferase hexapeptide repeat family.</text>
</comment>